<evidence type="ECO:0000256" key="3">
    <source>
        <dbReference type="ARBA" id="ARBA00022989"/>
    </source>
</evidence>
<dbReference type="GO" id="GO:0005385">
    <property type="term" value="F:zinc ion transmembrane transporter activity"/>
    <property type="evidence" value="ECO:0007669"/>
    <property type="project" value="TreeGrafter"/>
</dbReference>
<keyword evidence="3 5" id="KW-1133">Transmembrane helix</keyword>
<dbReference type="GO" id="GO:0016020">
    <property type="term" value="C:membrane"/>
    <property type="evidence" value="ECO:0007669"/>
    <property type="project" value="UniProtKB-SubCell"/>
</dbReference>
<keyword evidence="4 5" id="KW-0472">Membrane</keyword>
<dbReference type="PANTHER" id="PTHR16950:SF17">
    <property type="entry name" value="ZRT (ZRT), IRT- (IRT-) LIKE PROTEIN TRANSPORTER"/>
    <property type="match status" value="1"/>
</dbReference>
<feature type="transmembrane region" description="Helical" evidence="5">
    <location>
        <begin position="35"/>
        <end position="56"/>
    </location>
</feature>
<dbReference type="GO" id="GO:0006882">
    <property type="term" value="P:intracellular zinc ion homeostasis"/>
    <property type="evidence" value="ECO:0007669"/>
    <property type="project" value="TreeGrafter"/>
</dbReference>
<feature type="transmembrane region" description="Helical" evidence="5">
    <location>
        <begin position="199"/>
        <end position="217"/>
    </location>
</feature>
<proteinExistence type="predicted"/>
<keyword evidence="2 5" id="KW-0812">Transmembrane</keyword>
<accession>A0A1G2QJX1</accession>
<dbReference type="Proteomes" id="UP000177090">
    <property type="component" value="Unassembled WGS sequence"/>
</dbReference>
<feature type="transmembrane region" description="Helical" evidence="5">
    <location>
        <begin position="6"/>
        <end position="28"/>
    </location>
</feature>
<comment type="caution">
    <text evidence="6">The sequence shown here is derived from an EMBL/GenBank/DDBJ whole genome shotgun (WGS) entry which is preliminary data.</text>
</comment>
<name>A0A1G2QJX1_9BACT</name>
<dbReference type="Pfam" id="PF02535">
    <property type="entry name" value="Zip"/>
    <property type="match status" value="1"/>
</dbReference>
<feature type="transmembrane region" description="Helical" evidence="5">
    <location>
        <begin position="166"/>
        <end position="187"/>
    </location>
</feature>
<gene>
    <name evidence="6" type="ORF">A2569_00030</name>
</gene>
<evidence type="ECO:0000313" key="7">
    <source>
        <dbReference type="Proteomes" id="UP000177090"/>
    </source>
</evidence>
<feature type="transmembrane region" description="Helical" evidence="5">
    <location>
        <begin position="68"/>
        <end position="86"/>
    </location>
</feature>
<dbReference type="EMBL" id="MHTL01000006">
    <property type="protein sequence ID" value="OHA60905.1"/>
    <property type="molecule type" value="Genomic_DNA"/>
</dbReference>
<comment type="subcellular location">
    <subcellularLocation>
        <location evidence="1">Membrane</location>
        <topology evidence="1">Multi-pass membrane protein</topology>
    </subcellularLocation>
</comment>
<evidence type="ECO:0000256" key="2">
    <source>
        <dbReference type="ARBA" id="ARBA00022692"/>
    </source>
</evidence>
<protein>
    <recommendedName>
        <fullName evidence="8">ZIP family metal transporter</fullName>
    </recommendedName>
</protein>
<dbReference type="AlphaFoldDB" id="A0A1G2QJX1"/>
<evidence type="ECO:0000256" key="1">
    <source>
        <dbReference type="ARBA" id="ARBA00004141"/>
    </source>
</evidence>
<dbReference type="PANTHER" id="PTHR16950">
    <property type="entry name" value="ZINC TRANSPORTER SLC39A7 HISTIDINE-RICH MEMBRANE PROTEIN KE4"/>
    <property type="match status" value="1"/>
</dbReference>
<evidence type="ECO:0000256" key="4">
    <source>
        <dbReference type="ARBA" id="ARBA00023136"/>
    </source>
</evidence>
<evidence type="ECO:0000313" key="6">
    <source>
        <dbReference type="EMBL" id="OHA60905.1"/>
    </source>
</evidence>
<dbReference type="STRING" id="1802440.A2569_00030"/>
<sequence>MNTVYALGSVLLVSLISLAGLLTLSLSVERLRKYLFVLVSFAVGSLFGDAFLHLLPEAFETAGSMETVSIWVLVGIGLFFVLEKFFHWTHEHEAEHEGHAHPAGYLNLISDGVHNFIDGVLIALSYAVSPLTGFATTLAVVAHEIPQEISDFGILIHSGFSKNRALWWNLASACCAIIGALVVLVLGASSGLLETLSRYALPITAGGFIYIAGSDLVPHLHMKNRTAEALIQFLAIGIGVFLMVALTWLE</sequence>
<organism evidence="6 7">
    <name type="scientific">Candidatus Vogelbacteria bacterium RIFOXYD1_FULL_51_18</name>
    <dbReference type="NCBI Taxonomy" id="1802440"/>
    <lineage>
        <taxon>Bacteria</taxon>
        <taxon>Candidatus Vogeliibacteriota</taxon>
    </lineage>
</organism>
<dbReference type="InterPro" id="IPR003689">
    <property type="entry name" value="ZIP"/>
</dbReference>
<feature type="transmembrane region" description="Helical" evidence="5">
    <location>
        <begin position="229"/>
        <end position="249"/>
    </location>
</feature>
<reference evidence="6 7" key="1">
    <citation type="journal article" date="2016" name="Nat. Commun.">
        <title>Thousands of microbial genomes shed light on interconnected biogeochemical processes in an aquifer system.</title>
        <authorList>
            <person name="Anantharaman K."/>
            <person name="Brown C.T."/>
            <person name="Hug L.A."/>
            <person name="Sharon I."/>
            <person name="Castelle C.J."/>
            <person name="Probst A.J."/>
            <person name="Thomas B.C."/>
            <person name="Singh A."/>
            <person name="Wilkins M.J."/>
            <person name="Karaoz U."/>
            <person name="Brodie E.L."/>
            <person name="Williams K.H."/>
            <person name="Hubbard S.S."/>
            <person name="Banfield J.F."/>
        </authorList>
    </citation>
    <scope>NUCLEOTIDE SEQUENCE [LARGE SCALE GENOMIC DNA]</scope>
</reference>
<evidence type="ECO:0008006" key="8">
    <source>
        <dbReference type="Google" id="ProtNLM"/>
    </source>
</evidence>
<evidence type="ECO:0000256" key="5">
    <source>
        <dbReference type="SAM" id="Phobius"/>
    </source>
</evidence>